<organism evidence="2 3">
    <name type="scientific">Pseudorhodobacter turbinis</name>
    <dbReference type="NCBI Taxonomy" id="2500533"/>
    <lineage>
        <taxon>Bacteria</taxon>
        <taxon>Pseudomonadati</taxon>
        <taxon>Pseudomonadota</taxon>
        <taxon>Alphaproteobacteria</taxon>
        <taxon>Rhodobacterales</taxon>
        <taxon>Paracoccaceae</taxon>
        <taxon>Pseudorhodobacter</taxon>
    </lineage>
</organism>
<sequence length="131" mass="14419">MGTLTFSSVADGEQPIYALSDAITGRRWEYVSGTFTFHNGQVTSASFSADLPFGMSYYSFSGDNNTARFTIWELHEPWNDSDWLVGGEVRGPIHFDVPIAPVPLPASLPLLLVGLAGFVGLRHKRKQTEQV</sequence>
<gene>
    <name evidence="2" type="ORF">EOK75_08680</name>
</gene>
<dbReference type="NCBIfam" id="TIGR03370">
    <property type="entry name" value="VPLPA-CTERM"/>
    <property type="match status" value="1"/>
</dbReference>
<keyword evidence="3" id="KW-1185">Reference proteome</keyword>
<dbReference type="RefSeq" id="WP_137193575.1">
    <property type="nucleotide sequence ID" value="NZ_CP039964.1"/>
</dbReference>
<dbReference type="AlphaFoldDB" id="A0A4V1E0U1"/>
<protein>
    <submittedName>
        <fullName evidence="2">VPLPA-CTERM sorting domain-containing protein</fullName>
    </submittedName>
</protein>
<dbReference type="InterPro" id="IPR022472">
    <property type="entry name" value="VPLPA-CTERM"/>
</dbReference>
<dbReference type="InterPro" id="IPR013424">
    <property type="entry name" value="Ice-binding_C"/>
</dbReference>
<dbReference type="KEGG" id="pseb:EOK75_08680"/>
<dbReference type="NCBIfam" id="TIGR02595">
    <property type="entry name" value="PEP_CTERM"/>
    <property type="match status" value="1"/>
</dbReference>
<proteinExistence type="predicted"/>
<evidence type="ECO:0000313" key="2">
    <source>
        <dbReference type="EMBL" id="QCO55814.1"/>
    </source>
</evidence>
<accession>A0A4V1E0U1</accession>
<feature type="transmembrane region" description="Helical" evidence="1">
    <location>
        <begin position="102"/>
        <end position="121"/>
    </location>
</feature>
<dbReference type="EMBL" id="CP039964">
    <property type="protein sequence ID" value="QCO55814.1"/>
    <property type="molecule type" value="Genomic_DNA"/>
</dbReference>
<dbReference type="Proteomes" id="UP000298631">
    <property type="component" value="Chromosome"/>
</dbReference>
<reference evidence="2 3" key="1">
    <citation type="submission" date="2019-05" db="EMBL/GenBank/DDBJ databases">
        <title>Pseudorhodobacter turbinis sp. nov., isolated from the gut of the Korean turban shell.</title>
        <authorList>
            <person name="Jeong Y.-S."/>
            <person name="Kang W.-R."/>
            <person name="Bae J.-W."/>
        </authorList>
    </citation>
    <scope>NUCLEOTIDE SEQUENCE [LARGE SCALE GENOMIC DNA]</scope>
    <source>
        <strain evidence="2 3">S12M18</strain>
    </source>
</reference>
<evidence type="ECO:0000256" key="1">
    <source>
        <dbReference type="SAM" id="Phobius"/>
    </source>
</evidence>
<keyword evidence="1" id="KW-0472">Membrane</keyword>
<keyword evidence="1" id="KW-0812">Transmembrane</keyword>
<keyword evidence="1" id="KW-1133">Transmembrane helix</keyword>
<name>A0A4V1E0U1_9RHOB</name>
<evidence type="ECO:0000313" key="3">
    <source>
        <dbReference type="Proteomes" id="UP000298631"/>
    </source>
</evidence>